<sequence length="115" mass="13177">MADLHLNSFEERNRRIVRRHKKMANGYVTSINQDGLIVAHPRRRAPNLPWKGFALTVVLFLLFKGFLYANLGPITYGERVDKLNQGTIVEQAGAFLMQADSVTIWFANEISRLVY</sequence>
<keyword evidence="1" id="KW-0812">Transmembrane</keyword>
<keyword evidence="3" id="KW-1185">Reference proteome</keyword>
<accession>A0ABV5JAU4</accession>
<comment type="caution">
    <text evidence="2">The sequence shown here is derived from an EMBL/GenBank/DDBJ whole genome shotgun (WGS) entry which is preliminary data.</text>
</comment>
<organism evidence="2 3">
    <name type="scientific">Pseudohalocynthiibacter aestuariivivens</name>
    <dbReference type="NCBI Taxonomy" id="1591409"/>
    <lineage>
        <taxon>Bacteria</taxon>
        <taxon>Pseudomonadati</taxon>
        <taxon>Pseudomonadota</taxon>
        <taxon>Alphaproteobacteria</taxon>
        <taxon>Rhodobacterales</taxon>
        <taxon>Paracoccaceae</taxon>
        <taxon>Pseudohalocynthiibacter</taxon>
    </lineage>
</organism>
<reference evidence="2 3" key="1">
    <citation type="submission" date="2024-09" db="EMBL/GenBank/DDBJ databases">
        <authorList>
            <person name="Sun Q."/>
            <person name="Mori K."/>
        </authorList>
    </citation>
    <scope>NUCLEOTIDE SEQUENCE [LARGE SCALE GENOMIC DNA]</scope>
    <source>
        <strain evidence="2 3">CECT 8726</strain>
    </source>
</reference>
<gene>
    <name evidence="2" type="ORF">ACFFUT_02095</name>
</gene>
<name>A0ABV5JAU4_9RHOB</name>
<protein>
    <submittedName>
        <fullName evidence="2">Uncharacterized protein</fullName>
    </submittedName>
</protein>
<evidence type="ECO:0000256" key="1">
    <source>
        <dbReference type="SAM" id="Phobius"/>
    </source>
</evidence>
<dbReference type="EMBL" id="JBHMEA010000007">
    <property type="protein sequence ID" value="MFB9230575.1"/>
    <property type="molecule type" value="Genomic_DNA"/>
</dbReference>
<dbReference type="RefSeq" id="WP_213887534.1">
    <property type="nucleotide sequence ID" value="NZ_JAGFNU010000001.1"/>
</dbReference>
<keyword evidence="1" id="KW-0472">Membrane</keyword>
<evidence type="ECO:0000313" key="2">
    <source>
        <dbReference type="EMBL" id="MFB9230575.1"/>
    </source>
</evidence>
<feature type="transmembrane region" description="Helical" evidence="1">
    <location>
        <begin position="52"/>
        <end position="71"/>
    </location>
</feature>
<evidence type="ECO:0000313" key="3">
    <source>
        <dbReference type="Proteomes" id="UP001589683"/>
    </source>
</evidence>
<proteinExistence type="predicted"/>
<keyword evidence="1" id="KW-1133">Transmembrane helix</keyword>
<dbReference type="Proteomes" id="UP001589683">
    <property type="component" value="Unassembled WGS sequence"/>
</dbReference>